<sequence length="41" mass="4597">MCRKFSSSTKRARVFGILFLTLHWCGISTCAAKTYGGRERG</sequence>
<evidence type="ECO:0000313" key="2">
    <source>
        <dbReference type="Proteomes" id="UP001054945"/>
    </source>
</evidence>
<dbReference type="Proteomes" id="UP001054945">
    <property type="component" value="Unassembled WGS sequence"/>
</dbReference>
<comment type="caution">
    <text evidence="1">The sequence shown here is derived from an EMBL/GenBank/DDBJ whole genome shotgun (WGS) entry which is preliminary data.</text>
</comment>
<dbReference type="AlphaFoldDB" id="A0AAV4QHE5"/>
<reference evidence="1 2" key="1">
    <citation type="submission" date="2021-06" db="EMBL/GenBank/DDBJ databases">
        <title>Caerostris extrusa draft genome.</title>
        <authorList>
            <person name="Kono N."/>
            <person name="Arakawa K."/>
        </authorList>
    </citation>
    <scope>NUCLEOTIDE SEQUENCE [LARGE SCALE GENOMIC DNA]</scope>
</reference>
<organism evidence="1 2">
    <name type="scientific">Caerostris extrusa</name>
    <name type="common">Bark spider</name>
    <name type="synonym">Caerostris bankana</name>
    <dbReference type="NCBI Taxonomy" id="172846"/>
    <lineage>
        <taxon>Eukaryota</taxon>
        <taxon>Metazoa</taxon>
        <taxon>Ecdysozoa</taxon>
        <taxon>Arthropoda</taxon>
        <taxon>Chelicerata</taxon>
        <taxon>Arachnida</taxon>
        <taxon>Araneae</taxon>
        <taxon>Araneomorphae</taxon>
        <taxon>Entelegynae</taxon>
        <taxon>Araneoidea</taxon>
        <taxon>Araneidae</taxon>
        <taxon>Caerostris</taxon>
    </lineage>
</organism>
<feature type="non-terminal residue" evidence="1">
    <location>
        <position position="41"/>
    </location>
</feature>
<proteinExistence type="predicted"/>
<evidence type="ECO:0000313" key="1">
    <source>
        <dbReference type="EMBL" id="GIY09488.1"/>
    </source>
</evidence>
<gene>
    <name evidence="1" type="ORF">CEXT_746921</name>
</gene>
<protein>
    <submittedName>
        <fullName evidence="1">Uncharacterized protein</fullName>
    </submittedName>
</protein>
<name>A0AAV4QHE5_CAEEX</name>
<dbReference type="EMBL" id="BPLR01006387">
    <property type="protein sequence ID" value="GIY09488.1"/>
    <property type="molecule type" value="Genomic_DNA"/>
</dbReference>
<accession>A0AAV4QHE5</accession>
<keyword evidence="2" id="KW-1185">Reference proteome</keyword>